<dbReference type="AlphaFoldDB" id="A0A679GA57"/>
<name>A0A679GA57_9GAMM</name>
<dbReference type="Proteomes" id="UP000501237">
    <property type="component" value="Chromosome"/>
</dbReference>
<evidence type="ECO:0000313" key="3">
    <source>
        <dbReference type="EMBL" id="BBT14934.1"/>
    </source>
</evidence>
<dbReference type="InterPro" id="IPR009875">
    <property type="entry name" value="PilZ_domain"/>
</dbReference>
<sequence>MSQKEHERRRFHRVAFDAVTELIQGERQWQAELQDISLKGLLLSRPNNWNGDGDQPFQAVIHLSRDALVRMDVVLTRIHDDQLGFVCQHIDLDSIAHLRRLMELNLGDETLLERDLAALVEA</sequence>
<evidence type="ECO:0000259" key="2">
    <source>
        <dbReference type="Pfam" id="PF07238"/>
    </source>
</evidence>
<dbReference type="Proteomes" id="UP000515591">
    <property type="component" value="Chromosome"/>
</dbReference>
<dbReference type="PIRSF" id="PIRSF028141">
    <property type="entry name" value="C-di-GMP_BP_PA4608"/>
    <property type="match status" value="1"/>
</dbReference>
<dbReference type="InterPro" id="IPR027021">
    <property type="entry name" value="C-di-GMP_BP_PA4608"/>
</dbReference>
<dbReference type="EMBL" id="AP022213">
    <property type="protein sequence ID" value="BBT14934.1"/>
    <property type="molecule type" value="Genomic_DNA"/>
</dbReference>
<dbReference type="KEGG" id="poj:PtoMrB4_10320"/>
<evidence type="ECO:0000313" key="5">
    <source>
        <dbReference type="Proteomes" id="UP000501237"/>
    </source>
</evidence>
<protein>
    <recommendedName>
        <fullName evidence="1">Cyclic diguanosine monophosphate-binding protein</fullName>
        <shortName evidence="1">c-di-GMP-binding protein</shortName>
    </recommendedName>
    <alternativeName>
        <fullName evidence="1">Pilz domain-containing protein</fullName>
    </alternativeName>
</protein>
<dbReference type="RefSeq" id="WP_142012104.1">
    <property type="nucleotide sequence ID" value="NZ_AP022213.1"/>
</dbReference>
<gene>
    <name evidence="4" type="ORF">PtoMrB4_10320</name>
    <name evidence="3" type="ORF">WP8S17C03_09830</name>
</gene>
<dbReference type="Gene3D" id="2.40.10.220">
    <property type="entry name" value="predicted glycosyltransferase like domains"/>
    <property type="match status" value="1"/>
</dbReference>
<dbReference type="Pfam" id="PF07238">
    <property type="entry name" value="PilZ"/>
    <property type="match status" value="1"/>
</dbReference>
<feature type="domain" description="PilZ" evidence="2">
    <location>
        <begin position="7"/>
        <end position="103"/>
    </location>
</feature>
<comment type="subunit">
    <text evidence="1">Monomer in both c-di-GMP-bound and free forms.</text>
</comment>
<reference evidence="3 6" key="1">
    <citation type="submission" date="2019-12" db="EMBL/GenBank/DDBJ databases">
        <title>complete genome sequences of Pseudomonas otitidis str. WP8-S17-CRE-03 isolated from wastewater treatment plant effluent.</title>
        <authorList>
            <person name="Sekizuka T."/>
            <person name="Itokawa K."/>
            <person name="Yatsu K."/>
            <person name="Inamine Y."/>
            <person name="Kuroda M."/>
        </authorList>
    </citation>
    <scope>NUCLEOTIDE SEQUENCE [LARGE SCALE GENOMIC DNA]</scope>
    <source>
        <strain evidence="3 6">WP8-S17-CRE-03</strain>
    </source>
</reference>
<proteinExistence type="predicted"/>
<dbReference type="SUPFAM" id="SSF141371">
    <property type="entry name" value="PilZ domain-like"/>
    <property type="match status" value="1"/>
</dbReference>
<dbReference type="EMBL" id="AP022642">
    <property type="protein sequence ID" value="BCA27055.1"/>
    <property type="molecule type" value="Genomic_DNA"/>
</dbReference>
<accession>A0A679GA57</accession>
<comment type="function">
    <text evidence="1">Binds the second messenger bis-(3'-5') cyclic dimeric guanosine monophosphate (c-di-GMP). Can bind two c-di-GMP molecules per monomer. May play a role in bacterial second-messenger regulated processes. Binding to c-di-GMP induces a conformational change of the C- and N-termini resulting in the exposure of a highly negative surface on one side of the protein to a possible effector protein.</text>
</comment>
<evidence type="ECO:0000256" key="1">
    <source>
        <dbReference type="PIRNR" id="PIRNR028141"/>
    </source>
</evidence>
<evidence type="ECO:0000313" key="4">
    <source>
        <dbReference type="EMBL" id="BCA27055.1"/>
    </source>
</evidence>
<dbReference type="GO" id="GO:0035438">
    <property type="term" value="F:cyclic-di-GMP binding"/>
    <property type="evidence" value="ECO:0007669"/>
    <property type="project" value="InterPro"/>
</dbReference>
<keyword evidence="1" id="KW-0973">c-di-GMP</keyword>
<reference evidence="4 5" key="2">
    <citation type="journal article" date="2020" name="Microbiol. Resour. Announc.">
        <title>Complete genome sequence of Pseudomonas otitidis strain MrB4, isolated from Lake Biwa in Japan.</title>
        <authorList>
            <person name="Miyazaki K."/>
            <person name="Hase E."/>
            <person name="Maruya T."/>
        </authorList>
    </citation>
    <scope>NUCLEOTIDE SEQUENCE [LARGE SCALE GENOMIC DNA]</scope>
    <source>
        <strain evidence="4 5">MrB4</strain>
    </source>
</reference>
<dbReference type="GeneID" id="57396243"/>
<keyword evidence="1" id="KW-0547">Nucleotide-binding</keyword>
<organism evidence="4 5">
    <name type="scientific">Metapseudomonas otitidis</name>
    <dbReference type="NCBI Taxonomy" id="319939"/>
    <lineage>
        <taxon>Bacteria</taxon>
        <taxon>Pseudomonadati</taxon>
        <taxon>Pseudomonadota</taxon>
        <taxon>Gammaproteobacteria</taxon>
        <taxon>Pseudomonadales</taxon>
        <taxon>Pseudomonadaceae</taxon>
        <taxon>Metapseudomonas</taxon>
    </lineage>
</organism>
<evidence type="ECO:0000313" key="6">
    <source>
        <dbReference type="Proteomes" id="UP000515591"/>
    </source>
</evidence>